<feature type="domain" description="Tyr recombinase" evidence="5">
    <location>
        <begin position="121"/>
        <end position="347"/>
    </location>
</feature>
<dbReference type="EMBL" id="LWMV01000105">
    <property type="protein sequence ID" value="KZX14328.1"/>
    <property type="molecule type" value="Genomic_DNA"/>
</dbReference>
<name>A0A166CB85_9EURY</name>
<dbReference type="OrthoDB" id="78358at2157"/>
<accession>A0A166CB85</accession>
<evidence type="ECO:0000256" key="4">
    <source>
        <dbReference type="SAM" id="Coils"/>
    </source>
</evidence>
<dbReference type="PANTHER" id="PTHR30349:SF41">
    <property type="entry name" value="INTEGRASE_RECOMBINASE PROTEIN MJ0367-RELATED"/>
    <property type="match status" value="1"/>
</dbReference>
<dbReference type="Proteomes" id="UP000077245">
    <property type="component" value="Unassembled WGS sequence"/>
</dbReference>
<dbReference type="GO" id="GO:0003677">
    <property type="term" value="F:DNA binding"/>
    <property type="evidence" value="ECO:0007669"/>
    <property type="project" value="UniProtKB-KW"/>
</dbReference>
<dbReference type="PATRIC" id="fig|49547.3.peg.577"/>
<dbReference type="AlphaFoldDB" id="A0A166CB85"/>
<evidence type="ECO:0000313" key="6">
    <source>
        <dbReference type="EMBL" id="KZX14328.1"/>
    </source>
</evidence>
<keyword evidence="4" id="KW-0175">Coiled coil</keyword>
<sequence>MISNDQKLENLIIRRNIKKERIKTYYIVFNEIHDLTGLKPSELIAEARKEQKPDWDKKIFLEMEDRKINKYFNQYYNYLKTKNNNKGTIKLKISALRSFYNEYNIELPKPFLIKQKQRRTRKTEIPSWQDVKKAVDNTENLKYKALILFLATTGLRVSDVVNLTIKDLLKATKQYHNGTIENLLEQDQNNIIPVWDFDPQKTKDEGNLCITFNTPETTEYLFNYLKNRISKGYNTNNDSPLFNSTQTTKKYNSKSVTTIFKQVINPLVGNRLDTQNRAFFRPHNLRKLFKTTCSNNIGRASIEVEEELPFTKQYDIVSILAGHKPHNSQITEIYEAIDSEDIKPYYVHLIPYLSINKVKIKDIKSDEYIKLENKLKDKDTQLDNLTARFNDFEKERNKIMTQIKKLKENGR</sequence>
<dbReference type="InterPro" id="IPR013762">
    <property type="entry name" value="Integrase-like_cat_sf"/>
</dbReference>
<feature type="coiled-coil region" evidence="4">
    <location>
        <begin position="368"/>
        <end position="409"/>
    </location>
</feature>
<dbReference type="GO" id="GO:0006310">
    <property type="term" value="P:DNA recombination"/>
    <property type="evidence" value="ECO:0007669"/>
    <property type="project" value="UniProtKB-KW"/>
</dbReference>
<dbReference type="RefSeq" id="WP_067089904.1">
    <property type="nucleotide sequence ID" value="NZ_LWMV01000105.1"/>
</dbReference>
<dbReference type="GO" id="GO:0015074">
    <property type="term" value="P:DNA integration"/>
    <property type="evidence" value="ECO:0007669"/>
    <property type="project" value="UniProtKB-KW"/>
</dbReference>
<keyword evidence="7" id="KW-1185">Reference proteome</keyword>
<proteinExistence type="predicted"/>
<keyword evidence="2" id="KW-0238">DNA-binding</keyword>
<evidence type="ECO:0000256" key="2">
    <source>
        <dbReference type="ARBA" id="ARBA00023125"/>
    </source>
</evidence>
<keyword evidence="3" id="KW-0233">DNA recombination</keyword>
<evidence type="ECO:0000313" key="7">
    <source>
        <dbReference type="Proteomes" id="UP000077245"/>
    </source>
</evidence>
<dbReference type="PROSITE" id="PS51898">
    <property type="entry name" value="TYR_RECOMBINASE"/>
    <property type="match status" value="1"/>
</dbReference>
<evidence type="ECO:0000259" key="5">
    <source>
        <dbReference type="PROSITE" id="PS51898"/>
    </source>
</evidence>
<reference evidence="6 7" key="1">
    <citation type="submission" date="2016-04" db="EMBL/GenBank/DDBJ databases">
        <title>Genome sequence of Methanobrevibacter curvatus DSM 11111.</title>
        <authorList>
            <person name="Poehlein A."/>
            <person name="Seedorf H."/>
            <person name="Daniel R."/>
        </authorList>
    </citation>
    <scope>NUCLEOTIDE SEQUENCE [LARGE SCALE GENOMIC DNA]</scope>
    <source>
        <strain evidence="6 7">DSM 11111</strain>
    </source>
</reference>
<dbReference type="STRING" id="49547.MBCUR_05520"/>
<dbReference type="InterPro" id="IPR011010">
    <property type="entry name" value="DNA_brk_join_enz"/>
</dbReference>
<dbReference type="Pfam" id="PF00589">
    <property type="entry name" value="Phage_integrase"/>
    <property type="match status" value="1"/>
</dbReference>
<evidence type="ECO:0000256" key="1">
    <source>
        <dbReference type="ARBA" id="ARBA00022908"/>
    </source>
</evidence>
<organism evidence="6 7">
    <name type="scientific">Methanobrevibacter curvatus</name>
    <dbReference type="NCBI Taxonomy" id="49547"/>
    <lineage>
        <taxon>Archaea</taxon>
        <taxon>Methanobacteriati</taxon>
        <taxon>Methanobacteriota</taxon>
        <taxon>Methanomada group</taxon>
        <taxon>Methanobacteria</taxon>
        <taxon>Methanobacteriales</taxon>
        <taxon>Methanobacteriaceae</taxon>
        <taxon>Methanobrevibacter</taxon>
    </lineage>
</organism>
<dbReference type="SUPFAM" id="SSF56349">
    <property type="entry name" value="DNA breaking-rejoining enzymes"/>
    <property type="match status" value="1"/>
</dbReference>
<comment type="caution">
    <text evidence="6">The sequence shown here is derived from an EMBL/GenBank/DDBJ whole genome shotgun (WGS) entry which is preliminary data.</text>
</comment>
<dbReference type="InterPro" id="IPR002104">
    <property type="entry name" value="Integrase_catalytic"/>
</dbReference>
<evidence type="ECO:0000256" key="3">
    <source>
        <dbReference type="ARBA" id="ARBA00023172"/>
    </source>
</evidence>
<dbReference type="InterPro" id="IPR050090">
    <property type="entry name" value="Tyrosine_recombinase_XerCD"/>
</dbReference>
<keyword evidence="1" id="KW-0229">DNA integration</keyword>
<protein>
    <submittedName>
        <fullName evidence="6">Tyrosine recombinase XerC</fullName>
    </submittedName>
</protein>
<dbReference type="PANTHER" id="PTHR30349">
    <property type="entry name" value="PHAGE INTEGRASE-RELATED"/>
    <property type="match status" value="1"/>
</dbReference>
<dbReference type="CDD" id="cd00397">
    <property type="entry name" value="DNA_BRE_C"/>
    <property type="match status" value="1"/>
</dbReference>
<dbReference type="Gene3D" id="1.10.443.10">
    <property type="entry name" value="Intergrase catalytic core"/>
    <property type="match status" value="1"/>
</dbReference>
<gene>
    <name evidence="6" type="primary">xerC_2</name>
    <name evidence="6" type="ORF">MBCUR_05520</name>
</gene>